<protein>
    <submittedName>
        <fullName evidence="1">Uncharacterized protein</fullName>
    </submittedName>
</protein>
<proteinExistence type="predicted"/>
<dbReference type="EMBL" id="JACOOO010000015">
    <property type="protein sequence ID" value="MBC5628854.1"/>
    <property type="molecule type" value="Genomic_DNA"/>
</dbReference>
<keyword evidence="2" id="KW-1185">Reference proteome</keyword>
<sequence length="106" mass="12029">MVKKCFIITFLIIICIFPVNVKAYQPIKSDIYKQGIYDIENLKEYSASIELLTDTKTSVLLLDQNKELLAYLKLPYKQKIILNNLGDKATIGIIGTGEVAIIYENN</sequence>
<dbReference type="Proteomes" id="UP000596929">
    <property type="component" value="Unassembled WGS sequence"/>
</dbReference>
<dbReference type="RefSeq" id="WP_186859790.1">
    <property type="nucleotide sequence ID" value="NZ_JACOOO010000015.1"/>
</dbReference>
<comment type="caution">
    <text evidence="1">The sequence shown here is derived from an EMBL/GenBank/DDBJ whole genome shotgun (WGS) entry which is preliminary data.</text>
</comment>
<reference evidence="1 2" key="1">
    <citation type="submission" date="2020-08" db="EMBL/GenBank/DDBJ databases">
        <title>Genome public.</title>
        <authorList>
            <person name="Liu C."/>
            <person name="Sun Q."/>
        </authorList>
    </citation>
    <scope>NUCLEOTIDE SEQUENCE [LARGE SCALE GENOMIC DNA]</scope>
    <source>
        <strain evidence="1 2">NSJ-6</strain>
    </source>
</reference>
<gene>
    <name evidence="1" type="ORF">H8S20_08120</name>
</gene>
<evidence type="ECO:0000313" key="2">
    <source>
        <dbReference type="Proteomes" id="UP000596929"/>
    </source>
</evidence>
<accession>A0ABR7DBT1</accession>
<evidence type="ECO:0000313" key="1">
    <source>
        <dbReference type="EMBL" id="MBC5628854.1"/>
    </source>
</evidence>
<name>A0ABR7DBT1_9CLOT</name>
<organism evidence="1 2">
    <name type="scientific">Clostridium hominis</name>
    <dbReference type="NCBI Taxonomy" id="2763036"/>
    <lineage>
        <taxon>Bacteria</taxon>
        <taxon>Bacillati</taxon>
        <taxon>Bacillota</taxon>
        <taxon>Clostridia</taxon>
        <taxon>Eubacteriales</taxon>
        <taxon>Clostridiaceae</taxon>
        <taxon>Clostridium</taxon>
    </lineage>
</organism>